<feature type="compositionally biased region" description="Polar residues" evidence="5">
    <location>
        <begin position="776"/>
        <end position="790"/>
    </location>
</feature>
<dbReference type="PANTHER" id="PTHR18921">
    <property type="entry name" value="MYOSIN HEAVY CHAIN - RELATED"/>
    <property type="match status" value="1"/>
</dbReference>
<feature type="region of interest" description="Disordered" evidence="5">
    <location>
        <begin position="705"/>
        <end position="750"/>
    </location>
</feature>
<comment type="caution">
    <text evidence="6">The sequence shown here is derived from an EMBL/GenBank/DDBJ whole genome shotgun (WGS) entry which is preliminary data.</text>
</comment>
<reference evidence="6" key="1">
    <citation type="submission" date="2021-03" db="EMBL/GenBank/DDBJ databases">
        <authorList>
            <person name="Li Z."/>
            <person name="Yang C."/>
        </authorList>
    </citation>
    <scope>NUCLEOTIDE SEQUENCE</scope>
    <source>
        <strain evidence="6">Dzin_1.0</strain>
        <tissue evidence="6">Leaf</tissue>
    </source>
</reference>
<evidence type="ECO:0000313" key="6">
    <source>
        <dbReference type="EMBL" id="KAJ0962941.1"/>
    </source>
</evidence>
<dbReference type="GO" id="GO:0007030">
    <property type="term" value="P:Golgi organization"/>
    <property type="evidence" value="ECO:0007669"/>
    <property type="project" value="TreeGrafter"/>
</dbReference>
<dbReference type="AlphaFoldDB" id="A0A9D5H4K1"/>
<feature type="coiled-coil region" evidence="4">
    <location>
        <begin position="73"/>
        <end position="121"/>
    </location>
</feature>
<accession>A0A9D5H4K1</accession>
<name>A0A9D5H4K1_9LILI</name>
<dbReference type="GO" id="GO:0031267">
    <property type="term" value="F:small GTPase binding"/>
    <property type="evidence" value="ECO:0007669"/>
    <property type="project" value="TreeGrafter"/>
</dbReference>
<feature type="compositionally biased region" description="Low complexity" evidence="5">
    <location>
        <begin position="711"/>
        <end position="726"/>
    </location>
</feature>
<organism evidence="6 7">
    <name type="scientific">Dioscorea zingiberensis</name>
    <dbReference type="NCBI Taxonomy" id="325984"/>
    <lineage>
        <taxon>Eukaryota</taxon>
        <taxon>Viridiplantae</taxon>
        <taxon>Streptophyta</taxon>
        <taxon>Embryophyta</taxon>
        <taxon>Tracheophyta</taxon>
        <taxon>Spermatophyta</taxon>
        <taxon>Magnoliopsida</taxon>
        <taxon>Liliopsida</taxon>
        <taxon>Dioscoreales</taxon>
        <taxon>Dioscoreaceae</taxon>
        <taxon>Dioscorea</taxon>
    </lineage>
</organism>
<feature type="compositionally biased region" description="Low complexity" evidence="5">
    <location>
        <begin position="733"/>
        <end position="749"/>
    </location>
</feature>
<proteinExistence type="predicted"/>
<evidence type="ECO:0000256" key="3">
    <source>
        <dbReference type="ARBA" id="ARBA00023054"/>
    </source>
</evidence>
<protein>
    <recommendedName>
        <fullName evidence="8">Golgin candidate 4</fullName>
    </recommendedName>
</protein>
<dbReference type="GO" id="GO:0005794">
    <property type="term" value="C:Golgi apparatus"/>
    <property type="evidence" value="ECO:0007669"/>
    <property type="project" value="UniProtKB-SubCell"/>
</dbReference>
<feature type="region of interest" description="Disordered" evidence="5">
    <location>
        <begin position="20"/>
        <end position="70"/>
    </location>
</feature>
<evidence type="ECO:0000256" key="5">
    <source>
        <dbReference type="SAM" id="MobiDB-lite"/>
    </source>
</evidence>
<sequence>MRNSIAAYKESLSRIANEVLDAADEVEPPTSRTPSTGAAASPDRRISRRLSHSRSPTTSPIPNGTGSVSSDEIAQYKADIEKLQASEAEIKALSYNYASMLKEKEEQLNRLREENCSLRKTAEEKSAGGPYLIRDGSPRTLSNNFNMVKGRTDVPPSSLYRNQNQVNLRSSGNYAPKGNLSKQDGFINGNMQSTPFNGFQKVDQRITNSQGIEKELSDLHDGNSRYLTTSRDDIRYEIEEVKAQLVKEREDFKNVKLKLQEEHQLNESFRKELDDLKMDKEKASAKVSGLQKELHEKISELRQLQVELDRTKDKEPDETIESLKTMVVKLEKENTMLKVEKDELNANLEQLTTSMQGKADAYGSDPLNHSQKLNEATLNVKEEMELMIQQLEKSLHNAIKERDKALQELARLKQHLLDQEIEESNKMDEDNKIIEELRSNLEYQRAQILQLEKVLKQEMAKTEEINRAKTKELNKLNEQIHALREKVSTCMSTIDAKNVELLNLQTALGQYYAESEAKERLGRDLASTREESAKLSQMLKVANEKMEILGREKADIISRLSQTERLLSESKYSITKFEEENSKLRRALEKSMTTLNRMSLDSDNYVDRRIVIKLLVTYFQRNHSKEVLDLMVRMLGFSEEDKQRIGFAQQAAGKGVVRGVLGFPGRLVGGILGGNSHGTPGAPSDNQSFADLWVDFLLKETEERERREFAEAANTSTTPSSTKTQSFPDHRTTQPVPTSSHPSVHSSASRFTTPLTAYPNQMYEQTESEFATVPLNSSVSPLSDYSSKFPRQQPPRY</sequence>
<reference evidence="6" key="2">
    <citation type="journal article" date="2022" name="Hortic Res">
        <title>The genome of Dioscorea zingiberensis sheds light on the biosynthesis, origin and evolution of the medicinally important diosgenin saponins.</title>
        <authorList>
            <person name="Li Y."/>
            <person name="Tan C."/>
            <person name="Li Z."/>
            <person name="Guo J."/>
            <person name="Li S."/>
            <person name="Chen X."/>
            <person name="Wang C."/>
            <person name="Dai X."/>
            <person name="Yang H."/>
            <person name="Song W."/>
            <person name="Hou L."/>
            <person name="Xu J."/>
            <person name="Tong Z."/>
            <person name="Xu A."/>
            <person name="Yuan X."/>
            <person name="Wang W."/>
            <person name="Yang Q."/>
            <person name="Chen L."/>
            <person name="Sun Z."/>
            <person name="Wang K."/>
            <person name="Pan B."/>
            <person name="Chen J."/>
            <person name="Bao Y."/>
            <person name="Liu F."/>
            <person name="Qi X."/>
            <person name="Gang D.R."/>
            <person name="Wen J."/>
            <person name="Li J."/>
        </authorList>
    </citation>
    <scope>NUCLEOTIDE SEQUENCE</scope>
    <source>
        <strain evidence="6">Dzin_1.0</strain>
    </source>
</reference>
<feature type="region of interest" description="Disordered" evidence="5">
    <location>
        <begin position="776"/>
        <end position="797"/>
    </location>
</feature>
<evidence type="ECO:0000313" key="7">
    <source>
        <dbReference type="Proteomes" id="UP001085076"/>
    </source>
</evidence>
<gene>
    <name evidence="6" type="ORF">J5N97_028063</name>
</gene>
<dbReference type="PANTHER" id="PTHR18921:SF2">
    <property type="entry name" value="THYROID RECEPTOR-INTERACTING PROTEIN 11"/>
    <property type="match status" value="1"/>
</dbReference>
<feature type="coiled-coil region" evidence="4">
    <location>
        <begin position="231"/>
        <end position="493"/>
    </location>
</feature>
<evidence type="ECO:0008006" key="8">
    <source>
        <dbReference type="Google" id="ProtNLM"/>
    </source>
</evidence>
<keyword evidence="2" id="KW-0333">Golgi apparatus</keyword>
<dbReference type="EMBL" id="JAGGNH010000009">
    <property type="protein sequence ID" value="KAJ0962941.1"/>
    <property type="molecule type" value="Genomic_DNA"/>
</dbReference>
<comment type="subcellular location">
    <subcellularLocation>
        <location evidence="1">Golgi apparatus</location>
    </subcellularLocation>
</comment>
<dbReference type="GO" id="GO:0006888">
    <property type="term" value="P:endoplasmic reticulum to Golgi vesicle-mediated transport"/>
    <property type="evidence" value="ECO:0007669"/>
    <property type="project" value="TreeGrafter"/>
</dbReference>
<evidence type="ECO:0000256" key="1">
    <source>
        <dbReference type="ARBA" id="ARBA00004555"/>
    </source>
</evidence>
<keyword evidence="3 4" id="KW-0175">Coiled coil</keyword>
<feature type="compositionally biased region" description="Polar residues" evidence="5">
    <location>
        <begin position="56"/>
        <end position="70"/>
    </location>
</feature>
<keyword evidence="7" id="KW-1185">Reference proteome</keyword>
<evidence type="ECO:0000256" key="2">
    <source>
        <dbReference type="ARBA" id="ARBA00023034"/>
    </source>
</evidence>
<evidence type="ECO:0000256" key="4">
    <source>
        <dbReference type="SAM" id="Coils"/>
    </source>
</evidence>
<dbReference type="Proteomes" id="UP001085076">
    <property type="component" value="Miscellaneous, Linkage group lg09"/>
</dbReference>
<dbReference type="OrthoDB" id="71227at2759"/>